<name>A0ABS3LWH4_9PROT</name>
<evidence type="ECO:0000313" key="1">
    <source>
        <dbReference type="EMBL" id="MBO1360272.1"/>
    </source>
</evidence>
<comment type="caution">
    <text evidence="1">The sequence shown here is derived from an EMBL/GenBank/DDBJ whole genome shotgun (WGS) entry which is preliminary data.</text>
</comment>
<sequence>MPRLILNAFPEIGRKRGESVTFTSSPFQRIGEAATVEIRKTDEVAAAVRRFGESIAAAHPGRSFGMSVAIARGDRKPRGYDAEHARGGFRLKRWAKIFEAHEFDEAQAALQA</sequence>
<accession>A0ABS3LWH4</accession>
<protein>
    <submittedName>
        <fullName evidence="1">Uncharacterized protein</fullName>
    </submittedName>
</protein>
<dbReference type="RefSeq" id="WP_207881550.1">
    <property type="nucleotide sequence ID" value="NZ_JAFVMF010000010.1"/>
</dbReference>
<organism evidence="1 2">
    <name type="scientific">Acetobacter sacchari</name>
    <dbReference type="NCBI Taxonomy" id="2661687"/>
    <lineage>
        <taxon>Bacteria</taxon>
        <taxon>Pseudomonadati</taxon>
        <taxon>Pseudomonadota</taxon>
        <taxon>Alphaproteobacteria</taxon>
        <taxon>Acetobacterales</taxon>
        <taxon>Acetobacteraceae</taxon>
        <taxon>Acetobacter</taxon>
    </lineage>
</organism>
<reference evidence="1 2" key="1">
    <citation type="submission" date="2021-03" db="EMBL/GenBank/DDBJ databases">
        <title>The complete genome sequence of Acetobacter sacchari TBRC 11175.</title>
        <authorList>
            <person name="Charoenyingcharoen P."/>
            <person name="Yukphan P."/>
        </authorList>
    </citation>
    <scope>NUCLEOTIDE SEQUENCE [LARGE SCALE GENOMIC DNA]</scope>
    <source>
        <strain evidence="1 2">TBRC 11175</strain>
    </source>
</reference>
<dbReference type="EMBL" id="JAFVMF010000010">
    <property type="protein sequence ID" value="MBO1360272.1"/>
    <property type="molecule type" value="Genomic_DNA"/>
</dbReference>
<dbReference type="Proteomes" id="UP000664771">
    <property type="component" value="Unassembled WGS sequence"/>
</dbReference>
<keyword evidence="2" id="KW-1185">Reference proteome</keyword>
<evidence type="ECO:0000313" key="2">
    <source>
        <dbReference type="Proteomes" id="UP000664771"/>
    </source>
</evidence>
<gene>
    <name evidence="1" type="ORF">J2D73_10785</name>
</gene>
<proteinExistence type="predicted"/>